<gene>
    <name evidence="8" type="primary">AFP-B1</name>
    <name evidence="8" type="ORF">KSP39_PZI009258</name>
</gene>
<evidence type="ECO:0000313" key="9">
    <source>
        <dbReference type="Proteomes" id="UP001418222"/>
    </source>
</evidence>
<comment type="subcellular location">
    <subcellularLocation>
        <location evidence="1 4">Nucleus</location>
    </subcellularLocation>
</comment>
<feature type="compositionally biased region" description="Low complexity" evidence="5">
    <location>
        <begin position="199"/>
        <end position="210"/>
    </location>
</feature>
<dbReference type="PANTHER" id="PTHR31413">
    <property type="entry name" value="AFP HOMOLOG 2"/>
    <property type="match status" value="1"/>
</dbReference>
<dbReference type="InterPro" id="IPR032310">
    <property type="entry name" value="NLS_NINJA_AFP-like"/>
</dbReference>
<evidence type="ECO:0000256" key="2">
    <source>
        <dbReference type="ARBA" id="ARBA00006081"/>
    </source>
</evidence>
<feature type="compositionally biased region" description="Basic and acidic residues" evidence="5">
    <location>
        <begin position="172"/>
        <end position="185"/>
    </location>
</feature>
<comment type="similarity">
    <text evidence="2 4">Belongs to the Ninja family.</text>
</comment>
<dbReference type="PANTHER" id="PTHR31413:SF49">
    <property type="entry name" value="NINJA-FAMILY PROTEIN MODD"/>
    <property type="match status" value="1"/>
</dbReference>
<dbReference type="InterPro" id="IPR032308">
    <property type="entry name" value="TDBD"/>
</dbReference>
<dbReference type="GO" id="GO:0007165">
    <property type="term" value="P:signal transduction"/>
    <property type="evidence" value="ECO:0007669"/>
    <property type="project" value="InterPro"/>
</dbReference>
<keyword evidence="3 4" id="KW-0539">Nucleus</keyword>
<dbReference type="EMBL" id="JBBWWQ010000007">
    <property type="protein sequence ID" value="KAK8942655.1"/>
    <property type="molecule type" value="Genomic_DNA"/>
</dbReference>
<evidence type="ECO:0000259" key="7">
    <source>
        <dbReference type="Pfam" id="PF16135"/>
    </source>
</evidence>
<dbReference type="Pfam" id="PF07897">
    <property type="entry name" value="EAR"/>
    <property type="match status" value="1"/>
</dbReference>
<dbReference type="GO" id="GO:0005634">
    <property type="term" value="C:nucleus"/>
    <property type="evidence" value="ECO:0007669"/>
    <property type="project" value="UniProtKB-SubCell"/>
</dbReference>
<dbReference type="Pfam" id="PF16136">
    <property type="entry name" value="NLS_NINJA_AFP"/>
    <property type="match status" value="1"/>
</dbReference>
<keyword evidence="9" id="KW-1185">Reference proteome</keyword>
<organism evidence="8 9">
    <name type="scientific">Platanthera zijinensis</name>
    <dbReference type="NCBI Taxonomy" id="2320716"/>
    <lineage>
        <taxon>Eukaryota</taxon>
        <taxon>Viridiplantae</taxon>
        <taxon>Streptophyta</taxon>
        <taxon>Embryophyta</taxon>
        <taxon>Tracheophyta</taxon>
        <taxon>Spermatophyta</taxon>
        <taxon>Magnoliopsida</taxon>
        <taxon>Liliopsida</taxon>
        <taxon>Asparagales</taxon>
        <taxon>Orchidaceae</taxon>
        <taxon>Orchidoideae</taxon>
        <taxon>Orchideae</taxon>
        <taxon>Orchidinae</taxon>
        <taxon>Platanthera</taxon>
    </lineage>
</organism>
<proteinExistence type="inferred from homology"/>
<protein>
    <recommendedName>
        <fullName evidence="4">Ninja-family protein</fullName>
    </recommendedName>
    <alternativeName>
        <fullName evidence="4">ABI-binding protein</fullName>
    </alternativeName>
</protein>
<dbReference type="InterPro" id="IPR012463">
    <property type="entry name" value="Ninja_motif"/>
</dbReference>
<dbReference type="Pfam" id="PF16135">
    <property type="entry name" value="TDBD"/>
    <property type="match status" value="1"/>
</dbReference>
<comment type="caution">
    <text evidence="8">The sequence shown here is derived from an EMBL/GenBank/DDBJ whole genome shotgun (WGS) entry which is preliminary data.</text>
</comment>
<dbReference type="Proteomes" id="UP001418222">
    <property type="component" value="Unassembled WGS sequence"/>
</dbReference>
<comment type="function">
    <text evidence="4">Acts as a negative regulator of abscisic acid (ABA) response.</text>
</comment>
<reference evidence="8 9" key="1">
    <citation type="journal article" date="2022" name="Nat. Plants">
        <title>Genomes of leafy and leafless Platanthera orchids illuminate the evolution of mycoheterotrophy.</title>
        <authorList>
            <person name="Li M.H."/>
            <person name="Liu K.W."/>
            <person name="Li Z."/>
            <person name="Lu H.C."/>
            <person name="Ye Q.L."/>
            <person name="Zhang D."/>
            <person name="Wang J.Y."/>
            <person name="Li Y.F."/>
            <person name="Zhong Z.M."/>
            <person name="Liu X."/>
            <person name="Yu X."/>
            <person name="Liu D.K."/>
            <person name="Tu X.D."/>
            <person name="Liu B."/>
            <person name="Hao Y."/>
            <person name="Liao X.Y."/>
            <person name="Jiang Y.T."/>
            <person name="Sun W.H."/>
            <person name="Chen J."/>
            <person name="Chen Y.Q."/>
            <person name="Ai Y."/>
            <person name="Zhai J.W."/>
            <person name="Wu S.S."/>
            <person name="Zhou Z."/>
            <person name="Hsiao Y.Y."/>
            <person name="Wu W.L."/>
            <person name="Chen Y.Y."/>
            <person name="Lin Y.F."/>
            <person name="Hsu J.L."/>
            <person name="Li C.Y."/>
            <person name="Wang Z.W."/>
            <person name="Zhao X."/>
            <person name="Zhong W.Y."/>
            <person name="Ma X.K."/>
            <person name="Ma L."/>
            <person name="Huang J."/>
            <person name="Chen G.Z."/>
            <person name="Huang M.Z."/>
            <person name="Huang L."/>
            <person name="Peng D.H."/>
            <person name="Luo Y.B."/>
            <person name="Zou S.Q."/>
            <person name="Chen S.P."/>
            <person name="Lan S."/>
            <person name="Tsai W.C."/>
            <person name="Van de Peer Y."/>
            <person name="Liu Z.J."/>
        </authorList>
    </citation>
    <scope>NUCLEOTIDE SEQUENCE [LARGE SCALE GENOMIC DNA]</scope>
    <source>
        <strain evidence="8">Lor287</strain>
    </source>
</reference>
<feature type="domain" description="Tify" evidence="7">
    <location>
        <begin position="293"/>
        <end position="325"/>
    </location>
</feature>
<name>A0AAP0BLJ9_9ASPA</name>
<evidence type="ECO:0000256" key="3">
    <source>
        <dbReference type="ARBA" id="ARBA00023242"/>
    </source>
</evidence>
<dbReference type="InterPro" id="IPR031307">
    <property type="entry name" value="Ninja_fam"/>
</dbReference>
<sequence>MDIELAEQEEAGELCYSRDFLQRFAGTISEERIPPYRKVKDAADSGDVSIELGLGLSLGNCFEADPITNTRLMRSSSTAVIALFPAEIDFPLSSAPLARARSLPAEADRLKRKEMQGLKRMEFKRKRLEKRSGSRLLEPVGFGNRKGRVLFAATDGCVAVGGDMAGGGGGGEGREVRSEHSEANRSSRVGFNGRGLRGPPVLASSNSSLPPSAPPADQNSAPRPPLPPRLRSLKSFQEEEEEEVLKSINLNGSKDVGRNIMAEMPFVSAEGGGPSGRRVEGFLYNYRRGEEVRIVCICHGSFHTPAEFVEHAGGSVAPHPLRQIVVNPSPPVYY</sequence>
<evidence type="ECO:0000259" key="6">
    <source>
        <dbReference type="Pfam" id="PF07897"/>
    </source>
</evidence>
<feature type="region of interest" description="Disordered" evidence="5">
    <location>
        <begin position="165"/>
        <end position="230"/>
    </location>
</feature>
<dbReference type="AlphaFoldDB" id="A0AAP0BLJ9"/>
<feature type="domain" description="Ethylene-responsive binding factor-associated repression" evidence="6">
    <location>
        <begin position="49"/>
        <end position="80"/>
    </location>
</feature>
<accession>A0AAP0BLJ9</accession>
<evidence type="ECO:0000313" key="8">
    <source>
        <dbReference type="EMBL" id="KAK8942655.1"/>
    </source>
</evidence>
<evidence type="ECO:0000256" key="5">
    <source>
        <dbReference type="SAM" id="MobiDB-lite"/>
    </source>
</evidence>
<dbReference type="GO" id="GO:0045892">
    <property type="term" value="P:negative regulation of DNA-templated transcription"/>
    <property type="evidence" value="ECO:0007669"/>
    <property type="project" value="TreeGrafter"/>
</dbReference>
<evidence type="ECO:0000256" key="4">
    <source>
        <dbReference type="RuleBase" id="RU369029"/>
    </source>
</evidence>
<evidence type="ECO:0000256" key="1">
    <source>
        <dbReference type="ARBA" id="ARBA00004123"/>
    </source>
</evidence>